<dbReference type="InterPro" id="IPR018491">
    <property type="entry name" value="SLC12_C"/>
</dbReference>
<feature type="transmembrane region" description="Helical" evidence="8">
    <location>
        <begin position="439"/>
        <end position="461"/>
    </location>
</feature>
<evidence type="ECO:0000256" key="8">
    <source>
        <dbReference type="SAM" id="Phobius"/>
    </source>
</evidence>
<evidence type="ECO:0000259" key="10">
    <source>
        <dbReference type="Pfam" id="PF03522"/>
    </source>
</evidence>
<feature type="domain" description="SLC12A transporter C-terminal" evidence="10">
    <location>
        <begin position="638"/>
        <end position="723"/>
    </location>
</feature>
<accession>A0A9P4NR06</accession>
<keyword evidence="3" id="KW-0813">Transport</keyword>
<feature type="transmembrane region" description="Helical" evidence="8">
    <location>
        <begin position="547"/>
        <end position="567"/>
    </location>
</feature>
<dbReference type="GO" id="GO:0055064">
    <property type="term" value="P:chloride ion homeostasis"/>
    <property type="evidence" value="ECO:0007669"/>
    <property type="project" value="TreeGrafter"/>
</dbReference>
<evidence type="ECO:0000256" key="2">
    <source>
        <dbReference type="ARBA" id="ARBA00010593"/>
    </source>
</evidence>
<feature type="compositionally biased region" description="Polar residues" evidence="7">
    <location>
        <begin position="1152"/>
        <end position="1188"/>
    </location>
</feature>
<evidence type="ECO:0000256" key="6">
    <source>
        <dbReference type="ARBA" id="ARBA00023136"/>
    </source>
</evidence>
<sequence length="1342" mass="148002">MSRDTASRRRGPERSHSNFAAGTATDDDHQLDRRWSFFPSLTGFLRKHSNESTADETTPLVERRQSADVRPPLQSHLCFIDTVFRFGNSTTDERPGRSTTPRRHSGNGSAVQDQPLGDKRHSQDHGKPRARSISKTPGGASAKLGTFAGVFVPTTLNVLSILMFLRFGFILGQSGVVGMMGMLIACYAINLLTTMSVSAIASNGTVRGGGAYYLISRSLGPEFGGSIGIVFYMGCVFNTGMNAVGMIDCIVYNFGASDGGWSQWLPDTPWWLYLWATVVLILCTAICLAGSSLFARASNGLLVVLLIATFSIPISTLFMGPWESRKLGIEYTGLSLDTFKGNLEPRFTRGADGSQLRGRENWRDLFGILFPATGGIFAGASMSGDLKHPSKAIPKGTLYGLGFTFASYTIVILALAATVTRASFYRNINVIQDVNLSGVVILLGEFSTSFFSALMGVIGSAKLLQALARDRLIPGLSIFGQGTKGNDEPLYAILITYAVAQLTMLADINRIASFVTMTYLLTFMVTNLACFLLSIGSAPNFRPSFHFYNWQTAFFGTIISGAVMFFVDQLYALASMGIMAFIFLLIHYTSAPKSWGDVSQSLIYHQVRKYLLRLRNDHIKFWRPSVLLLINDPRRQYKLIQFCNSLKKGGLFILGHAIVTQDFAGAVAEAKRQQNSWQKYIDFSKIKAFINIVITPAVEWGARNIVLGAGLGGMRPNIVVMGFFNLNDLRKSTLIDIPSPQPSRPSSIRGKSSKEVQSVRKRKGQSDLDRLRGNLPTDVNRPEGAISAQSYMTVLEDLLLRLQINVAIGKGFQELEIPAPRPKRRDRVLAWMGIKETEEDENTKKYIDLWPIQMSAEIAAEGDDKRSVLTSNFDTYTLILQLGCILDTVPSWKRAFNLRVCVFVEYESDVEEERSRVMSLLSNLRIQAEVLVFWLASGSLYTYEIIVNGKRETFMGQALRDVNEALEDEEWWQDVQDLRKKKGKLSASQELAQVGGLLDSTTSWPSSSFQHGRQQESNAIKFEGLRKIVRKAKRRASVSSRGQFSGPMKAQSSALSPSLVEYSRAYHSASESSSTSSEDNPLDEDTDDSAVSENDADDYLTNHSPPIDLRTSRSVDNSLRPMLSRPRTDQRPSVNTASQATREIQDLLHSQSAVITTEPVPSTSDTAISDTGSVQAPYTPTPANSRITQLRRPPTMRHQSLPKFSSKPVPATKVSTEEGDGGSRSIMFAEQPPPLPRAQSQSIYTHQSPSRQPAIGYPAQQAVPLTFNDLPCRAQHLILNDLMVRQSEDTAVLLTTLPSPVEGTCDSEEDSVSYLSDLEVLCQSLPPVLLVHSNSMTVTMNL</sequence>
<organism evidence="11 12">
    <name type="scientific">Tothia fuscella</name>
    <dbReference type="NCBI Taxonomy" id="1048955"/>
    <lineage>
        <taxon>Eukaryota</taxon>
        <taxon>Fungi</taxon>
        <taxon>Dikarya</taxon>
        <taxon>Ascomycota</taxon>
        <taxon>Pezizomycotina</taxon>
        <taxon>Dothideomycetes</taxon>
        <taxon>Pleosporomycetidae</taxon>
        <taxon>Venturiales</taxon>
        <taxon>Cylindrosympodiaceae</taxon>
        <taxon>Tothia</taxon>
    </lineage>
</organism>
<dbReference type="OrthoDB" id="2020542at2759"/>
<dbReference type="Proteomes" id="UP000800235">
    <property type="component" value="Unassembled WGS sequence"/>
</dbReference>
<feature type="compositionally biased region" description="Basic and acidic residues" evidence="7">
    <location>
        <begin position="752"/>
        <end position="772"/>
    </location>
</feature>
<evidence type="ECO:0000256" key="7">
    <source>
        <dbReference type="SAM" id="MobiDB-lite"/>
    </source>
</evidence>
<dbReference type="GO" id="GO:0034486">
    <property type="term" value="P:vacuolar transmembrane transport"/>
    <property type="evidence" value="ECO:0007669"/>
    <property type="project" value="TreeGrafter"/>
</dbReference>
<comment type="caution">
    <text evidence="11">The sequence shown here is derived from an EMBL/GenBank/DDBJ whole genome shotgun (WGS) entry which is preliminary data.</text>
</comment>
<feature type="transmembrane region" description="Helical" evidence="8">
    <location>
        <begin position="270"/>
        <end position="289"/>
    </location>
</feature>
<reference evidence="11" key="1">
    <citation type="journal article" date="2020" name="Stud. Mycol.">
        <title>101 Dothideomycetes genomes: a test case for predicting lifestyles and emergence of pathogens.</title>
        <authorList>
            <person name="Haridas S."/>
            <person name="Albert R."/>
            <person name="Binder M."/>
            <person name="Bloem J."/>
            <person name="Labutti K."/>
            <person name="Salamov A."/>
            <person name="Andreopoulos B."/>
            <person name="Baker S."/>
            <person name="Barry K."/>
            <person name="Bills G."/>
            <person name="Bluhm B."/>
            <person name="Cannon C."/>
            <person name="Castanera R."/>
            <person name="Culley D."/>
            <person name="Daum C."/>
            <person name="Ezra D."/>
            <person name="Gonzalez J."/>
            <person name="Henrissat B."/>
            <person name="Kuo A."/>
            <person name="Liang C."/>
            <person name="Lipzen A."/>
            <person name="Lutzoni F."/>
            <person name="Magnuson J."/>
            <person name="Mondo S."/>
            <person name="Nolan M."/>
            <person name="Ohm R."/>
            <person name="Pangilinan J."/>
            <person name="Park H.-J."/>
            <person name="Ramirez L."/>
            <person name="Alfaro M."/>
            <person name="Sun H."/>
            <person name="Tritt A."/>
            <person name="Yoshinaga Y."/>
            <person name="Zwiers L.-H."/>
            <person name="Turgeon B."/>
            <person name="Goodwin S."/>
            <person name="Spatafora J."/>
            <person name="Crous P."/>
            <person name="Grigoriev I."/>
        </authorList>
    </citation>
    <scope>NUCLEOTIDE SEQUENCE</scope>
    <source>
        <strain evidence="11">CBS 130266</strain>
    </source>
</reference>
<comment type="similarity">
    <text evidence="2">Belongs to the SLC12A transporter family.</text>
</comment>
<dbReference type="Gene3D" id="1.20.1740.10">
    <property type="entry name" value="Amino acid/polyamine transporter I"/>
    <property type="match status" value="1"/>
</dbReference>
<dbReference type="FunFam" id="1.20.1740.10:FF:000013">
    <property type="entry name" value="Solute carrier family 12 member"/>
    <property type="match status" value="1"/>
</dbReference>
<keyword evidence="6 8" id="KW-0472">Membrane</keyword>
<feature type="region of interest" description="Disordered" evidence="7">
    <location>
        <begin position="89"/>
        <end position="137"/>
    </location>
</feature>
<evidence type="ECO:0008006" key="13">
    <source>
        <dbReference type="Google" id="ProtNLM"/>
    </source>
</evidence>
<feature type="transmembrane region" description="Helical" evidence="8">
    <location>
        <begin position="301"/>
        <end position="322"/>
    </location>
</feature>
<dbReference type="Pfam" id="PF00324">
    <property type="entry name" value="AA_permease"/>
    <property type="match status" value="1"/>
</dbReference>
<feature type="domain" description="Amino acid permease/ SLC12A" evidence="9">
    <location>
        <begin position="150"/>
        <end position="626"/>
    </location>
</feature>
<comment type="subcellular location">
    <subcellularLocation>
        <location evidence="1">Membrane</location>
        <topology evidence="1">Multi-pass membrane protein</topology>
    </subcellularLocation>
</comment>
<keyword evidence="4 8" id="KW-0812">Transmembrane</keyword>
<feature type="region of interest" description="Disordered" evidence="7">
    <location>
        <begin position="49"/>
        <end position="68"/>
    </location>
</feature>
<evidence type="ECO:0000256" key="3">
    <source>
        <dbReference type="ARBA" id="ARBA00022448"/>
    </source>
</evidence>
<feature type="region of interest" description="Disordered" evidence="7">
    <location>
        <begin position="1"/>
        <end position="29"/>
    </location>
</feature>
<evidence type="ECO:0000256" key="1">
    <source>
        <dbReference type="ARBA" id="ARBA00004141"/>
    </source>
</evidence>
<dbReference type="GO" id="GO:0005774">
    <property type="term" value="C:vacuolar membrane"/>
    <property type="evidence" value="ECO:0007669"/>
    <property type="project" value="TreeGrafter"/>
</dbReference>
<feature type="transmembrane region" description="Helical" evidence="8">
    <location>
        <begin position="514"/>
        <end position="535"/>
    </location>
</feature>
<evidence type="ECO:0000256" key="5">
    <source>
        <dbReference type="ARBA" id="ARBA00022989"/>
    </source>
</evidence>
<evidence type="ECO:0000313" key="11">
    <source>
        <dbReference type="EMBL" id="KAF2429858.1"/>
    </source>
</evidence>
<dbReference type="GO" id="GO:0015379">
    <property type="term" value="F:potassium:chloride symporter activity"/>
    <property type="evidence" value="ECO:0007669"/>
    <property type="project" value="TreeGrafter"/>
</dbReference>
<feature type="compositionally biased region" description="Basic and acidic residues" evidence="7">
    <location>
        <begin position="1"/>
        <end position="16"/>
    </location>
</feature>
<feature type="transmembrane region" description="Helical" evidence="8">
    <location>
        <begin position="398"/>
        <end position="419"/>
    </location>
</feature>
<feature type="transmembrane region" description="Helical" evidence="8">
    <location>
        <begin position="573"/>
        <end position="591"/>
    </location>
</feature>
<feature type="compositionally biased region" description="Acidic residues" evidence="7">
    <location>
        <begin position="1080"/>
        <end position="1098"/>
    </location>
</feature>
<dbReference type="PANTHER" id="PTHR11827">
    <property type="entry name" value="SOLUTE CARRIER FAMILY 12, CATION COTRANSPORTERS"/>
    <property type="match status" value="1"/>
</dbReference>
<feature type="region of interest" description="Disordered" evidence="7">
    <location>
        <begin position="736"/>
        <end position="776"/>
    </location>
</feature>
<dbReference type="Pfam" id="PF03522">
    <property type="entry name" value="SLC12"/>
    <property type="match status" value="1"/>
</dbReference>
<dbReference type="EMBL" id="MU007043">
    <property type="protein sequence ID" value="KAF2429858.1"/>
    <property type="molecule type" value="Genomic_DNA"/>
</dbReference>
<evidence type="ECO:0000313" key="12">
    <source>
        <dbReference type="Proteomes" id="UP000800235"/>
    </source>
</evidence>
<protein>
    <recommendedName>
        <fullName evidence="13">Cation chloride cotransporter</fullName>
    </recommendedName>
</protein>
<evidence type="ECO:0000259" key="9">
    <source>
        <dbReference type="Pfam" id="PF00324"/>
    </source>
</evidence>
<dbReference type="GO" id="GO:0055075">
    <property type="term" value="P:potassium ion homeostasis"/>
    <property type="evidence" value="ECO:0007669"/>
    <property type="project" value="TreeGrafter"/>
</dbReference>
<dbReference type="PANTHER" id="PTHR11827:SF72">
    <property type="entry name" value="GH08340P"/>
    <property type="match status" value="1"/>
</dbReference>
<feature type="transmembrane region" description="Helical" evidence="8">
    <location>
        <begin position="144"/>
        <end position="165"/>
    </location>
</feature>
<dbReference type="InterPro" id="IPR004842">
    <property type="entry name" value="SLC12A_fam"/>
</dbReference>
<name>A0A9P4NR06_9PEZI</name>
<keyword evidence="5 8" id="KW-1133">Transmembrane helix</keyword>
<feature type="transmembrane region" description="Helical" evidence="8">
    <location>
        <begin position="365"/>
        <end position="386"/>
    </location>
</feature>
<feature type="region of interest" description="Disordered" evidence="7">
    <location>
        <begin position="1152"/>
        <end position="1224"/>
    </location>
</feature>
<dbReference type="GO" id="GO:0006884">
    <property type="term" value="P:cell volume homeostasis"/>
    <property type="evidence" value="ECO:0007669"/>
    <property type="project" value="TreeGrafter"/>
</dbReference>
<keyword evidence="12" id="KW-1185">Reference proteome</keyword>
<dbReference type="InterPro" id="IPR004841">
    <property type="entry name" value="AA-permease/SLC12A_dom"/>
</dbReference>
<evidence type="ECO:0000256" key="4">
    <source>
        <dbReference type="ARBA" id="ARBA00022692"/>
    </source>
</evidence>
<feature type="compositionally biased region" description="Basic and acidic residues" evidence="7">
    <location>
        <begin position="116"/>
        <end position="127"/>
    </location>
</feature>
<feature type="transmembrane region" description="Helical" evidence="8">
    <location>
        <begin position="177"/>
        <end position="202"/>
    </location>
</feature>
<gene>
    <name evidence="11" type="ORF">EJ08DRAFT_697891</name>
</gene>
<feature type="transmembrane region" description="Helical" evidence="8">
    <location>
        <begin position="223"/>
        <end position="247"/>
    </location>
</feature>
<proteinExistence type="inferred from homology"/>
<feature type="compositionally biased region" description="Low complexity" evidence="7">
    <location>
        <begin position="1061"/>
        <end position="1078"/>
    </location>
</feature>
<feature type="region of interest" description="Disordered" evidence="7">
    <location>
        <begin position="1034"/>
        <end position="1139"/>
    </location>
</feature>